<organism evidence="1 2">
    <name type="scientific">Panagrolaimus sp. ES5</name>
    <dbReference type="NCBI Taxonomy" id="591445"/>
    <lineage>
        <taxon>Eukaryota</taxon>
        <taxon>Metazoa</taxon>
        <taxon>Ecdysozoa</taxon>
        <taxon>Nematoda</taxon>
        <taxon>Chromadorea</taxon>
        <taxon>Rhabditida</taxon>
        <taxon>Tylenchina</taxon>
        <taxon>Panagrolaimomorpha</taxon>
        <taxon>Panagrolaimoidea</taxon>
        <taxon>Panagrolaimidae</taxon>
        <taxon>Panagrolaimus</taxon>
    </lineage>
</organism>
<evidence type="ECO:0000313" key="1">
    <source>
        <dbReference type="Proteomes" id="UP000887579"/>
    </source>
</evidence>
<evidence type="ECO:0000313" key="2">
    <source>
        <dbReference type="WBParaSite" id="ES5_v2.g19748.t1"/>
    </source>
</evidence>
<proteinExistence type="predicted"/>
<reference evidence="2" key="1">
    <citation type="submission" date="2022-11" db="UniProtKB">
        <authorList>
            <consortium name="WormBaseParasite"/>
        </authorList>
    </citation>
    <scope>IDENTIFICATION</scope>
</reference>
<accession>A0AC34FRF5</accession>
<dbReference type="Proteomes" id="UP000887579">
    <property type="component" value="Unplaced"/>
</dbReference>
<dbReference type="WBParaSite" id="ES5_v2.g19748.t1">
    <property type="protein sequence ID" value="ES5_v2.g19748.t1"/>
    <property type="gene ID" value="ES5_v2.g19748"/>
</dbReference>
<protein>
    <submittedName>
        <fullName evidence="2">Uncharacterized protein</fullName>
    </submittedName>
</protein>
<sequence length="231" mass="26716">MYKTAALCKFLDFHGTDKNEGKNLFPTYVKPVSIYGFEQVQEMFEKREANFQKDSSENLNKSTLSLHIFAYENSFEDSSHAFAKFNEEKEGSKMNNEKPGKNYFPTYVKPVSTSGFKQVQEMLERREVIYQKDSSENLNTSTLSLHISAYDNSVEDSSLAFAKFNKEKEGIKMNNKKSGLNSFEYTRQQKNQTGEPEVMQFKASQRLLNPNKSKTEDRQKRKAFSSKSNLF</sequence>
<name>A0AC34FRF5_9BILA</name>